<organism evidence="3 4">
    <name type="scientific">Trifolium medium</name>
    <dbReference type="NCBI Taxonomy" id="97028"/>
    <lineage>
        <taxon>Eukaryota</taxon>
        <taxon>Viridiplantae</taxon>
        <taxon>Streptophyta</taxon>
        <taxon>Embryophyta</taxon>
        <taxon>Tracheophyta</taxon>
        <taxon>Spermatophyta</taxon>
        <taxon>Magnoliopsida</taxon>
        <taxon>eudicotyledons</taxon>
        <taxon>Gunneridae</taxon>
        <taxon>Pentapetalae</taxon>
        <taxon>rosids</taxon>
        <taxon>fabids</taxon>
        <taxon>Fabales</taxon>
        <taxon>Fabaceae</taxon>
        <taxon>Papilionoideae</taxon>
        <taxon>50 kb inversion clade</taxon>
        <taxon>NPAAA clade</taxon>
        <taxon>Hologalegina</taxon>
        <taxon>IRL clade</taxon>
        <taxon>Trifolieae</taxon>
        <taxon>Trifolium</taxon>
    </lineage>
</organism>
<dbReference type="Gene3D" id="3.10.20.90">
    <property type="entry name" value="Phosphatidylinositol 3-kinase Catalytic Subunit, Chain A, domain 1"/>
    <property type="match status" value="1"/>
</dbReference>
<proteinExistence type="predicted"/>
<dbReference type="PRINTS" id="PR00348">
    <property type="entry name" value="UBIQUITIN"/>
</dbReference>
<dbReference type="EMBL" id="LXQA010010912">
    <property type="protein sequence ID" value="MCH86768.1"/>
    <property type="molecule type" value="Genomic_DNA"/>
</dbReference>
<dbReference type="InterPro" id="IPR029071">
    <property type="entry name" value="Ubiquitin-like_domsf"/>
</dbReference>
<evidence type="ECO:0000313" key="3">
    <source>
        <dbReference type="EMBL" id="MCH86768.1"/>
    </source>
</evidence>
<dbReference type="InterPro" id="IPR019956">
    <property type="entry name" value="Ubiquitin_dom"/>
</dbReference>
<dbReference type="PROSITE" id="PS50053">
    <property type="entry name" value="UBIQUITIN_2"/>
    <property type="match status" value="1"/>
</dbReference>
<sequence>MQIFIKMLDHRWFPLRVKSSDMIVDVKQKILDKEGIPCKNQRLIFGGKQPEDNQTLADCNIEEKSTIHLVFRFPFYVIKR</sequence>
<evidence type="ECO:0000313" key="4">
    <source>
        <dbReference type="Proteomes" id="UP000265520"/>
    </source>
</evidence>
<comment type="caution">
    <text evidence="3">The sequence shown here is derived from an EMBL/GenBank/DDBJ whole genome shotgun (WGS) entry which is preliminary data.</text>
</comment>
<gene>
    <name evidence="3" type="ORF">A2U01_0007628</name>
</gene>
<name>A0A392MJ67_9FABA</name>
<feature type="domain" description="Ubiquitin-like" evidence="2">
    <location>
        <begin position="1"/>
        <end position="72"/>
    </location>
</feature>
<dbReference type="InterPro" id="IPR019954">
    <property type="entry name" value="Ubiquitin_CS"/>
</dbReference>
<keyword evidence="1" id="KW-1017">Isopeptide bond</keyword>
<dbReference type="SUPFAM" id="SSF54236">
    <property type="entry name" value="Ubiquitin-like"/>
    <property type="match status" value="1"/>
</dbReference>
<reference evidence="3 4" key="1">
    <citation type="journal article" date="2018" name="Front. Plant Sci.">
        <title>Red Clover (Trifolium pratense) and Zigzag Clover (T. medium) - A Picture of Genomic Similarities and Differences.</title>
        <authorList>
            <person name="Dluhosova J."/>
            <person name="Istvanek J."/>
            <person name="Nedelnik J."/>
            <person name="Repkova J."/>
        </authorList>
    </citation>
    <scope>NUCLEOTIDE SEQUENCE [LARGE SCALE GENOMIC DNA]</scope>
    <source>
        <strain evidence="4">cv. 10/8</strain>
        <tissue evidence="3">Leaf</tissue>
    </source>
</reference>
<protein>
    <submittedName>
        <fullName evidence="3">Ubiquitin</fullName>
    </submittedName>
</protein>
<accession>A0A392MJ67</accession>
<dbReference type="SMART" id="SM00213">
    <property type="entry name" value="UBQ"/>
    <property type="match status" value="1"/>
</dbReference>
<keyword evidence="4" id="KW-1185">Reference proteome</keyword>
<dbReference type="Pfam" id="PF00240">
    <property type="entry name" value="ubiquitin"/>
    <property type="match status" value="1"/>
</dbReference>
<dbReference type="FunFam" id="3.10.20.90:FF:000211">
    <property type="entry name" value="Polyubiquitin 9"/>
    <property type="match status" value="1"/>
</dbReference>
<dbReference type="InterPro" id="IPR050158">
    <property type="entry name" value="Ubiquitin_ubiquitin-like"/>
</dbReference>
<dbReference type="Proteomes" id="UP000265520">
    <property type="component" value="Unassembled WGS sequence"/>
</dbReference>
<evidence type="ECO:0000259" key="2">
    <source>
        <dbReference type="PROSITE" id="PS50053"/>
    </source>
</evidence>
<dbReference type="InterPro" id="IPR000626">
    <property type="entry name" value="Ubiquitin-like_dom"/>
</dbReference>
<dbReference type="GO" id="GO:0003729">
    <property type="term" value="F:mRNA binding"/>
    <property type="evidence" value="ECO:0007669"/>
    <property type="project" value="UniProtKB-ARBA"/>
</dbReference>
<dbReference type="PANTHER" id="PTHR10666">
    <property type="entry name" value="UBIQUITIN"/>
    <property type="match status" value="1"/>
</dbReference>
<dbReference type="PROSITE" id="PS00299">
    <property type="entry name" value="UBIQUITIN_1"/>
    <property type="match status" value="1"/>
</dbReference>
<dbReference type="AlphaFoldDB" id="A0A392MJ67"/>
<evidence type="ECO:0000256" key="1">
    <source>
        <dbReference type="ARBA" id="ARBA00022499"/>
    </source>
</evidence>